<keyword evidence="2" id="KW-1185">Reference proteome</keyword>
<protein>
    <submittedName>
        <fullName evidence="1">Uncharacterized protein</fullName>
    </submittedName>
</protein>
<accession>A0AAV2Z0K6</accession>
<dbReference type="EMBL" id="DAKRPA010000089">
    <property type="protein sequence ID" value="DAZ99124.1"/>
    <property type="molecule type" value="Genomic_DNA"/>
</dbReference>
<gene>
    <name evidence="1" type="ORF">N0F65_010208</name>
</gene>
<evidence type="ECO:0000313" key="1">
    <source>
        <dbReference type="EMBL" id="DAZ99124.1"/>
    </source>
</evidence>
<dbReference type="Proteomes" id="UP001146120">
    <property type="component" value="Unassembled WGS sequence"/>
</dbReference>
<organism evidence="1 2">
    <name type="scientific">Lagenidium giganteum</name>
    <dbReference type="NCBI Taxonomy" id="4803"/>
    <lineage>
        <taxon>Eukaryota</taxon>
        <taxon>Sar</taxon>
        <taxon>Stramenopiles</taxon>
        <taxon>Oomycota</taxon>
        <taxon>Peronosporomycetes</taxon>
        <taxon>Pythiales</taxon>
        <taxon>Pythiaceae</taxon>
    </lineage>
</organism>
<reference evidence="1" key="1">
    <citation type="submission" date="2022-11" db="EMBL/GenBank/DDBJ databases">
        <authorList>
            <person name="Morgan W.R."/>
            <person name="Tartar A."/>
        </authorList>
    </citation>
    <scope>NUCLEOTIDE SEQUENCE</scope>
    <source>
        <strain evidence="1">ARSEF 373</strain>
    </source>
</reference>
<proteinExistence type="predicted"/>
<dbReference type="AlphaFoldDB" id="A0AAV2Z0K6"/>
<reference evidence="1" key="2">
    <citation type="journal article" date="2023" name="Microbiol Resour">
        <title>Decontamination and Annotation of the Draft Genome Sequence of the Oomycete Lagenidium giganteum ARSEF 373.</title>
        <authorList>
            <person name="Morgan W.R."/>
            <person name="Tartar A."/>
        </authorList>
    </citation>
    <scope>NUCLEOTIDE SEQUENCE</scope>
    <source>
        <strain evidence="1">ARSEF 373</strain>
    </source>
</reference>
<name>A0AAV2Z0K6_9STRA</name>
<evidence type="ECO:0000313" key="2">
    <source>
        <dbReference type="Proteomes" id="UP001146120"/>
    </source>
</evidence>
<sequence>MCNFIKANGEQCKLAPRKERCGKHPIINDQEIIVVESNIVEEMPPQTNTPVATEVVHTPTTSAVKPVEASNSLDTKLRELDDSNVTPVTADSAVYDTEDDLDLELINSDEVID</sequence>
<comment type="caution">
    <text evidence="1">The sequence shown here is derived from an EMBL/GenBank/DDBJ whole genome shotgun (WGS) entry which is preliminary data.</text>
</comment>